<name>A0ACD3AFZ5_9AGAR</name>
<dbReference type="EMBL" id="ML208468">
    <property type="protein sequence ID" value="TFK64611.1"/>
    <property type="molecule type" value="Genomic_DNA"/>
</dbReference>
<proteinExistence type="predicted"/>
<evidence type="ECO:0000313" key="2">
    <source>
        <dbReference type="Proteomes" id="UP000308600"/>
    </source>
</evidence>
<protein>
    <submittedName>
        <fullName evidence="1">DEAD-domain-containing protein</fullName>
    </submittedName>
</protein>
<organism evidence="1 2">
    <name type="scientific">Pluteus cervinus</name>
    <dbReference type="NCBI Taxonomy" id="181527"/>
    <lineage>
        <taxon>Eukaryota</taxon>
        <taxon>Fungi</taxon>
        <taxon>Dikarya</taxon>
        <taxon>Basidiomycota</taxon>
        <taxon>Agaricomycotina</taxon>
        <taxon>Agaricomycetes</taxon>
        <taxon>Agaricomycetidae</taxon>
        <taxon>Agaricales</taxon>
        <taxon>Pluteineae</taxon>
        <taxon>Pluteaceae</taxon>
        <taxon>Pluteus</taxon>
    </lineage>
</organism>
<accession>A0ACD3AFZ5</accession>
<gene>
    <name evidence="1" type="ORF">BDN72DRAFT_846437</name>
</gene>
<evidence type="ECO:0000313" key="1">
    <source>
        <dbReference type="EMBL" id="TFK64611.1"/>
    </source>
</evidence>
<keyword evidence="2" id="KW-1185">Reference proteome</keyword>
<sequence>MNILRRATLAPGLSRGLTSLSSMRLQGRGPILGAASSARCQASLATQPSAEASRPSFPIEEVSTEPDLPSFRSLSDSISPPTLKALVSKPFNLTTMSSVQAEVLPLLPGLAEPYSAEASGPDAPPRDLLVKAKTGTGKTLAFLIPALEARIKALEAHGKAATLDAGMPGDRKLEAQARKTYAKEHVGTLILSPTRELATQIANEALRLSEHHDGVEVQLLTGGAPRGRQLREWRYGRKDIVVATPGRMRDLLTSEPGFGDALKSAQVLVLDEADTLLDFGFRPDIDFITGHLPPTPQRQTFLFSATVSREIQDIARATLSRNHQFINCVTDDSTPVHAHVEQYHTVLPSPSQQIPHLLRLIAHDQLSNPGKSKTIVFLPTTKMTQMFSGLLRELSRTCLPAGRNTNVYEIHSKRDQRARDSTSRSFRQDVSGASILVTSDVSARGVDYPNVTRVIQVGVPSGTEQYVHRVGRTGRAGTQGRGDLVLLPWEMGFVGFTLGKMPLKPLTSADVTKQLAEAAQKHDEDPKAFFPSAVGGNPRGTFDRKTGRSMAPTPFTQPVLPVVEEIERNITDLISTFEPDVVRETFLSLLGYYIGKTSEMRTTKAKVLEGCKDWTLDACGLETPPFLSDSFLHKMGLSDEVGRRGSKGGRNPFSGQRRTTRDNEKSTWADRGRHGFSREDGGKDREWVKRTRDFDGQAAPSAGRYEPSGATRKWAVQRDGEDDSKMFGRGARRERGGEDDSRPFAPRGPRRERAVHDGSKPFSFRGPRRESNGERGSEREGGWAARPDRSDRRSRRAEIQEEW</sequence>
<reference evidence="1 2" key="1">
    <citation type="journal article" date="2019" name="Nat. Ecol. Evol.">
        <title>Megaphylogeny resolves global patterns of mushroom evolution.</title>
        <authorList>
            <person name="Varga T."/>
            <person name="Krizsan K."/>
            <person name="Foldi C."/>
            <person name="Dima B."/>
            <person name="Sanchez-Garcia M."/>
            <person name="Sanchez-Ramirez S."/>
            <person name="Szollosi G.J."/>
            <person name="Szarkandi J.G."/>
            <person name="Papp V."/>
            <person name="Albert L."/>
            <person name="Andreopoulos W."/>
            <person name="Angelini C."/>
            <person name="Antonin V."/>
            <person name="Barry K.W."/>
            <person name="Bougher N.L."/>
            <person name="Buchanan P."/>
            <person name="Buyck B."/>
            <person name="Bense V."/>
            <person name="Catcheside P."/>
            <person name="Chovatia M."/>
            <person name="Cooper J."/>
            <person name="Damon W."/>
            <person name="Desjardin D."/>
            <person name="Finy P."/>
            <person name="Geml J."/>
            <person name="Haridas S."/>
            <person name="Hughes K."/>
            <person name="Justo A."/>
            <person name="Karasinski D."/>
            <person name="Kautmanova I."/>
            <person name="Kiss B."/>
            <person name="Kocsube S."/>
            <person name="Kotiranta H."/>
            <person name="LaButti K.M."/>
            <person name="Lechner B.E."/>
            <person name="Liimatainen K."/>
            <person name="Lipzen A."/>
            <person name="Lukacs Z."/>
            <person name="Mihaltcheva S."/>
            <person name="Morgado L.N."/>
            <person name="Niskanen T."/>
            <person name="Noordeloos M.E."/>
            <person name="Ohm R.A."/>
            <person name="Ortiz-Santana B."/>
            <person name="Ovrebo C."/>
            <person name="Racz N."/>
            <person name="Riley R."/>
            <person name="Savchenko A."/>
            <person name="Shiryaev A."/>
            <person name="Soop K."/>
            <person name="Spirin V."/>
            <person name="Szebenyi C."/>
            <person name="Tomsovsky M."/>
            <person name="Tulloss R.E."/>
            <person name="Uehling J."/>
            <person name="Grigoriev I.V."/>
            <person name="Vagvolgyi C."/>
            <person name="Papp T."/>
            <person name="Martin F.M."/>
            <person name="Miettinen O."/>
            <person name="Hibbett D.S."/>
            <person name="Nagy L.G."/>
        </authorList>
    </citation>
    <scope>NUCLEOTIDE SEQUENCE [LARGE SCALE GENOMIC DNA]</scope>
    <source>
        <strain evidence="1 2">NL-1719</strain>
    </source>
</reference>
<dbReference type="Proteomes" id="UP000308600">
    <property type="component" value="Unassembled WGS sequence"/>
</dbReference>